<dbReference type="SUPFAM" id="SSF46966">
    <property type="entry name" value="Spectrin repeat"/>
    <property type="match status" value="1"/>
</dbReference>
<comment type="caution">
    <text evidence="1">The sequence shown here is derived from an EMBL/GenBank/DDBJ whole genome shotgun (WGS) entry which is preliminary data.</text>
</comment>
<proteinExistence type="predicted"/>
<dbReference type="AlphaFoldDB" id="A0A7K6ZXG8"/>
<dbReference type="Gene3D" id="1.20.58.60">
    <property type="match status" value="1"/>
</dbReference>
<name>A0A7K6ZXG8_9AVES</name>
<evidence type="ECO:0000313" key="1">
    <source>
        <dbReference type="EMBL" id="NWX88418.1"/>
    </source>
</evidence>
<protein>
    <submittedName>
        <fullName evidence="1">SPTN5 protein</fullName>
    </submittedName>
</protein>
<organism evidence="1 2">
    <name type="scientific">Nothoprocta pentlandii</name>
    <dbReference type="NCBI Taxonomy" id="2585814"/>
    <lineage>
        <taxon>Eukaryota</taxon>
        <taxon>Metazoa</taxon>
        <taxon>Chordata</taxon>
        <taxon>Craniata</taxon>
        <taxon>Vertebrata</taxon>
        <taxon>Euteleostomi</taxon>
        <taxon>Archelosauria</taxon>
        <taxon>Archosauria</taxon>
        <taxon>Dinosauria</taxon>
        <taxon>Saurischia</taxon>
        <taxon>Theropoda</taxon>
        <taxon>Coelurosauria</taxon>
        <taxon>Aves</taxon>
        <taxon>Palaeognathae</taxon>
        <taxon>Tinamiformes</taxon>
        <taxon>Tinamidae</taxon>
        <taxon>Nothoprocta</taxon>
    </lineage>
</organism>
<sequence>SAVCETLQGQLEELERAAARLEKLCPTQMCAISPKVQGALQAWEDLQKMLRENKAHVQQAARLRQFFKDYLAMISWTEDTRAQIFSESPGSNSLLDIQCEELERKIEGKFKEFEELA</sequence>
<reference evidence="1 2" key="1">
    <citation type="submission" date="2019-09" db="EMBL/GenBank/DDBJ databases">
        <title>Bird 10,000 Genomes (B10K) Project - Family phase.</title>
        <authorList>
            <person name="Zhang G."/>
        </authorList>
    </citation>
    <scope>NUCLEOTIDE SEQUENCE [LARGE SCALE GENOMIC DNA]</scope>
    <source>
        <strain evidence="1">B10K-MSB-04</strain>
    </source>
</reference>
<keyword evidence="2" id="KW-1185">Reference proteome</keyword>
<gene>
    <name evidence="1" type="primary">Sptbn5_1</name>
    <name evidence="1" type="ORF">NOTPEN_R00695</name>
</gene>
<feature type="non-terminal residue" evidence="1">
    <location>
        <position position="117"/>
    </location>
</feature>
<accession>A0A7K6ZXG8</accession>
<feature type="non-terminal residue" evidence="1">
    <location>
        <position position="1"/>
    </location>
</feature>
<dbReference type="EMBL" id="VZSG01000386">
    <property type="protein sequence ID" value="NWX88418.1"/>
    <property type="molecule type" value="Genomic_DNA"/>
</dbReference>
<evidence type="ECO:0000313" key="2">
    <source>
        <dbReference type="Proteomes" id="UP000538817"/>
    </source>
</evidence>
<dbReference type="Proteomes" id="UP000538817">
    <property type="component" value="Unassembled WGS sequence"/>
</dbReference>